<keyword evidence="8" id="KW-0812">Transmembrane</keyword>
<name>A0A9N8DRL1_9STRA</name>
<gene>
    <name evidence="10" type="ORF">SEMRO_320_G116520.1</name>
</gene>
<dbReference type="PANTHER" id="PTHR11802:SF3">
    <property type="entry name" value="RETINOID-INDUCIBLE SERINE CARBOXYPEPTIDASE"/>
    <property type="match status" value="1"/>
</dbReference>
<comment type="caution">
    <text evidence="10">The sequence shown here is derived from an EMBL/GenBank/DDBJ whole genome shotgun (WGS) entry which is preliminary data.</text>
</comment>
<feature type="signal peptide" evidence="9">
    <location>
        <begin position="1"/>
        <end position="25"/>
    </location>
</feature>
<evidence type="ECO:0000256" key="8">
    <source>
        <dbReference type="SAM" id="Phobius"/>
    </source>
</evidence>
<organism evidence="10 11">
    <name type="scientific">Seminavis robusta</name>
    <dbReference type="NCBI Taxonomy" id="568900"/>
    <lineage>
        <taxon>Eukaryota</taxon>
        <taxon>Sar</taxon>
        <taxon>Stramenopiles</taxon>
        <taxon>Ochrophyta</taxon>
        <taxon>Bacillariophyta</taxon>
        <taxon>Bacillariophyceae</taxon>
        <taxon>Bacillariophycidae</taxon>
        <taxon>Naviculales</taxon>
        <taxon>Naviculaceae</taxon>
        <taxon>Seminavis</taxon>
    </lineage>
</organism>
<dbReference type="InterPro" id="IPR001563">
    <property type="entry name" value="Peptidase_S10"/>
</dbReference>
<dbReference type="GO" id="GO:0006508">
    <property type="term" value="P:proteolysis"/>
    <property type="evidence" value="ECO:0007669"/>
    <property type="project" value="UniProtKB-KW"/>
</dbReference>
<feature type="compositionally biased region" description="Basic and acidic residues" evidence="7">
    <location>
        <begin position="650"/>
        <end position="661"/>
    </location>
</feature>
<evidence type="ECO:0000313" key="11">
    <source>
        <dbReference type="Proteomes" id="UP001153069"/>
    </source>
</evidence>
<dbReference type="InterPro" id="IPR029058">
    <property type="entry name" value="AB_hydrolase_fold"/>
</dbReference>
<comment type="similarity">
    <text evidence="1">Belongs to the peptidase S10 family.</text>
</comment>
<accession>A0A9N8DRL1</accession>
<dbReference type="InterPro" id="IPR033124">
    <property type="entry name" value="Ser_caboxypep_his_AS"/>
</dbReference>
<feature type="region of interest" description="Disordered" evidence="7">
    <location>
        <begin position="634"/>
        <end position="661"/>
    </location>
</feature>
<evidence type="ECO:0000256" key="1">
    <source>
        <dbReference type="ARBA" id="ARBA00009431"/>
    </source>
</evidence>
<evidence type="ECO:0000256" key="5">
    <source>
        <dbReference type="ARBA" id="ARBA00022801"/>
    </source>
</evidence>
<evidence type="ECO:0000256" key="7">
    <source>
        <dbReference type="SAM" id="MobiDB-lite"/>
    </source>
</evidence>
<evidence type="ECO:0000256" key="4">
    <source>
        <dbReference type="ARBA" id="ARBA00022729"/>
    </source>
</evidence>
<dbReference type="SUPFAM" id="SSF53474">
    <property type="entry name" value="alpha/beta-Hydrolases"/>
    <property type="match status" value="1"/>
</dbReference>
<evidence type="ECO:0000256" key="9">
    <source>
        <dbReference type="SAM" id="SignalP"/>
    </source>
</evidence>
<evidence type="ECO:0000256" key="2">
    <source>
        <dbReference type="ARBA" id="ARBA00022645"/>
    </source>
</evidence>
<keyword evidence="5" id="KW-0378">Hydrolase</keyword>
<dbReference type="PRINTS" id="PR00724">
    <property type="entry name" value="CRBOXYPTASEC"/>
</dbReference>
<keyword evidence="2 10" id="KW-0121">Carboxypeptidase</keyword>
<dbReference type="Pfam" id="PF00450">
    <property type="entry name" value="Peptidase_S10"/>
    <property type="match status" value="1"/>
</dbReference>
<dbReference type="Proteomes" id="UP001153069">
    <property type="component" value="Unassembled WGS sequence"/>
</dbReference>
<feature type="transmembrane region" description="Helical" evidence="8">
    <location>
        <begin position="596"/>
        <end position="615"/>
    </location>
</feature>
<keyword evidence="6" id="KW-0325">Glycoprotein</keyword>
<keyword evidence="8" id="KW-0472">Membrane</keyword>
<dbReference type="EMBL" id="CAICTM010000319">
    <property type="protein sequence ID" value="CAB9507783.1"/>
    <property type="molecule type" value="Genomic_DNA"/>
</dbReference>
<reference evidence="10" key="1">
    <citation type="submission" date="2020-06" db="EMBL/GenBank/DDBJ databases">
        <authorList>
            <consortium name="Plant Systems Biology data submission"/>
        </authorList>
    </citation>
    <scope>NUCLEOTIDE SEQUENCE</scope>
    <source>
        <strain evidence="10">D6</strain>
    </source>
</reference>
<proteinExistence type="inferred from homology"/>
<dbReference type="PROSITE" id="PS00560">
    <property type="entry name" value="CARBOXYPEPT_SER_HIS"/>
    <property type="match status" value="1"/>
</dbReference>
<dbReference type="AlphaFoldDB" id="A0A9N8DRL1"/>
<keyword evidence="3" id="KW-0645">Protease</keyword>
<evidence type="ECO:0000313" key="10">
    <source>
        <dbReference type="EMBL" id="CAB9507783.1"/>
    </source>
</evidence>
<dbReference type="GO" id="GO:0004185">
    <property type="term" value="F:serine-type carboxypeptidase activity"/>
    <property type="evidence" value="ECO:0007669"/>
    <property type="project" value="InterPro"/>
</dbReference>
<dbReference type="Gene3D" id="3.40.50.1820">
    <property type="entry name" value="alpha/beta hydrolase"/>
    <property type="match status" value="1"/>
</dbReference>
<protein>
    <submittedName>
        <fullName evidence="10">Pheromone-processing carboxypeptidase KEX1</fullName>
    </submittedName>
</protein>
<sequence length="661" mass="72822">MMLSATESLTLLLWVVLIASSVVDAIRVLPSAERSAADEVVSSILLEEPPELPVSSADRHRKLSSTVEVPFPATPEDHEIKSLPLLAEGTLTTKHWAGLLPASAEKDKYFFYWLFAPDTSQHAELKDGAIPLVIWLNGGPGCSSMDGLFLENGPLRFEKDESGSYKLVAAQHSWHKTPAYMLYIDQPVGTGLSFTTSKKYPRNDLEVNQDFYYFFQSFLKAHSDKFVTSQRLNRPFYFSGESHAGHYIPSMMAFILDQNKQLGPDAINVPLSGAAIGNGWVDPFHQYAAAEAAYGHGIIGLAQKAAFEEKEKQCQAYINEKKFTASVCFNLLDDIVKQSYGSKSSFKVSQYDIRQVETRGGDRNFPPGHKVVEAYLGDKGTAAGITTSTMNDALQAIHASESRAAGQRFQECTDPPYNALSHQDGLGVVNEVIQVLEYEPAEGETDVRLLFFNGVTDLICNHVGNEIMLEQLSWKHQSDWTKAARSAWKSKSQKGDKISGYMKEFKNLLYLKVMDSGHMVPMDVPEVSLDMMRLFVFGGEGAFQYSPQALDRSIKTDGTCPSCPVCPANITNFQIDSLSKGSEDTDDASSADNTKLYVGLGLLAGVIVVVIGLQFRSKRKTRVNGASYDLEMRGGTYFDEPEPADGASTDGDKSASNFRER</sequence>
<keyword evidence="8" id="KW-1133">Transmembrane helix</keyword>
<feature type="chain" id="PRO_5040340383" evidence="9">
    <location>
        <begin position="26"/>
        <end position="661"/>
    </location>
</feature>
<evidence type="ECO:0000256" key="3">
    <source>
        <dbReference type="ARBA" id="ARBA00022670"/>
    </source>
</evidence>
<keyword evidence="11" id="KW-1185">Reference proteome</keyword>
<dbReference type="OrthoDB" id="192887at2759"/>
<evidence type="ECO:0000256" key="6">
    <source>
        <dbReference type="ARBA" id="ARBA00023180"/>
    </source>
</evidence>
<dbReference type="PANTHER" id="PTHR11802">
    <property type="entry name" value="SERINE PROTEASE FAMILY S10 SERINE CARBOXYPEPTIDASE"/>
    <property type="match status" value="1"/>
</dbReference>
<keyword evidence="4 9" id="KW-0732">Signal</keyword>